<dbReference type="OrthoDB" id="680602at2"/>
<accession>A0A5B8UKB7</accession>
<dbReference type="Pfam" id="PF01694">
    <property type="entry name" value="Rhomboid"/>
    <property type="match status" value="1"/>
</dbReference>
<comment type="similarity">
    <text evidence="2">Belongs to the peptidase S54 family.</text>
</comment>
<dbReference type="SUPFAM" id="SSF144091">
    <property type="entry name" value="Rhomboid-like"/>
    <property type="match status" value="1"/>
</dbReference>
<gene>
    <name evidence="10" type="ORF">FSB75_14175</name>
</gene>
<dbReference type="GO" id="GO:0016020">
    <property type="term" value="C:membrane"/>
    <property type="evidence" value="ECO:0007669"/>
    <property type="project" value="UniProtKB-SubCell"/>
</dbReference>
<dbReference type="AlphaFoldDB" id="A0A5B8UKB7"/>
<feature type="transmembrane region" description="Helical" evidence="7">
    <location>
        <begin position="119"/>
        <end position="138"/>
    </location>
</feature>
<dbReference type="InterPro" id="IPR022764">
    <property type="entry name" value="Peptidase_S54_rhomboid_dom"/>
</dbReference>
<name>A0A5B8UKB7_9BACT</name>
<evidence type="ECO:0000256" key="3">
    <source>
        <dbReference type="ARBA" id="ARBA00022692"/>
    </source>
</evidence>
<keyword evidence="6 7" id="KW-0472">Membrane</keyword>
<dbReference type="EMBL" id="CP042433">
    <property type="protein sequence ID" value="QEC56998.1"/>
    <property type="molecule type" value="Genomic_DNA"/>
</dbReference>
<feature type="domain" description="Peptidase S54 rhomboid" evidence="8">
    <location>
        <begin position="74"/>
        <end position="223"/>
    </location>
</feature>
<evidence type="ECO:0000259" key="8">
    <source>
        <dbReference type="Pfam" id="PF01694"/>
    </source>
</evidence>
<dbReference type="GO" id="GO:0004252">
    <property type="term" value="F:serine-type endopeptidase activity"/>
    <property type="evidence" value="ECO:0007669"/>
    <property type="project" value="InterPro"/>
</dbReference>
<evidence type="ECO:0000256" key="7">
    <source>
        <dbReference type="SAM" id="Phobius"/>
    </source>
</evidence>
<evidence type="ECO:0000256" key="1">
    <source>
        <dbReference type="ARBA" id="ARBA00004141"/>
    </source>
</evidence>
<evidence type="ECO:0000313" key="11">
    <source>
        <dbReference type="Proteomes" id="UP000321204"/>
    </source>
</evidence>
<dbReference type="InterPro" id="IPR050925">
    <property type="entry name" value="Rhomboid_protease_S54"/>
</dbReference>
<evidence type="ECO:0000256" key="2">
    <source>
        <dbReference type="ARBA" id="ARBA00009045"/>
    </source>
</evidence>
<dbReference type="Proteomes" id="UP000321204">
    <property type="component" value="Chromosome"/>
</dbReference>
<feature type="transmembrane region" description="Helical" evidence="7">
    <location>
        <begin position="88"/>
        <end position="107"/>
    </location>
</feature>
<dbReference type="KEGG" id="fgg:FSB75_14175"/>
<evidence type="ECO:0000256" key="5">
    <source>
        <dbReference type="ARBA" id="ARBA00022989"/>
    </source>
</evidence>
<protein>
    <submittedName>
        <fullName evidence="10">Rhomboid family intramembrane serine protease</fullName>
    </submittedName>
</protein>
<dbReference type="Gene3D" id="1.20.1540.10">
    <property type="entry name" value="Rhomboid-like"/>
    <property type="match status" value="1"/>
</dbReference>
<reference evidence="10 11" key="1">
    <citation type="journal article" date="2015" name="Int. J. Syst. Evol. Microbiol.">
        <title>Flavisolibacter ginsenosidimutans sp. nov., with ginsenoside-converting activity isolated from soil used for cultivating ginseng.</title>
        <authorList>
            <person name="Zhao Y."/>
            <person name="Liu Q."/>
            <person name="Kang M.S."/>
            <person name="Jin F."/>
            <person name="Yu H."/>
            <person name="Im W.T."/>
        </authorList>
    </citation>
    <scope>NUCLEOTIDE SEQUENCE [LARGE SCALE GENOMIC DNA]</scope>
    <source>
        <strain evidence="10 11">Gsoil 636</strain>
    </source>
</reference>
<keyword evidence="3 7" id="KW-0812">Transmembrane</keyword>
<comment type="subcellular location">
    <subcellularLocation>
        <location evidence="1">Membrane</location>
        <topology evidence="1">Multi-pass membrane protein</topology>
    </subcellularLocation>
</comment>
<dbReference type="InterPro" id="IPR046483">
    <property type="entry name" value="DUF6576"/>
</dbReference>
<feature type="transmembrane region" description="Helical" evidence="7">
    <location>
        <begin position="150"/>
        <end position="169"/>
    </location>
</feature>
<proteinExistence type="inferred from homology"/>
<feature type="transmembrane region" description="Helical" evidence="7">
    <location>
        <begin position="181"/>
        <end position="200"/>
    </location>
</feature>
<feature type="domain" description="DUF6576" evidence="9">
    <location>
        <begin position="273"/>
        <end position="307"/>
    </location>
</feature>
<feature type="transmembrane region" description="Helical" evidence="7">
    <location>
        <begin position="206"/>
        <end position="223"/>
    </location>
</feature>
<organism evidence="10 11">
    <name type="scientific">Flavisolibacter ginsenosidimutans</name>
    <dbReference type="NCBI Taxonomy" id="661481"/>
    <lineage>
        <taxon>Bacteria</taxon>
        <taxon>Pseudomonadati</taxon>
        <taxon>Bacteroidota</taxon>
        <taxon>Chitinophagia</taxon>
        <taxon>Chitinophagales</taxon>
        <taxon>Chitinophagaceae</taxon>
        <taxon>Flavisolibacter</taxon>
    </lineage>
</organism>
<keyword evidence="11" id="KW-1185">Reference proteome</keyword>
<keyword evidence="4" id="KW-0378">Hydrolase</keyword>
<evidence type="ECO:0000313" key="10">
    <source>
        <dbReference type="EMBL" id="QEC56998.1"/>
    </source>
</evidence>
<dbReference type="InterPro" id="IPR035952">
    <property type="entry name" value="Rhomboid-like_sf"/>
</dbReference>
<evidence type="ECO:0000256" key="4">
    <source>
        <dbReference type="ARBA" id="ARBA00022801"/>
    </source>
</evidence>
<feature type="transmembrane region" description="Helical" evidence="7">
    <location>
        <begin position="21"/>
        <end position="44"/>
    </location>
</feature>
<dbReference type="PANTHER" id="PTHR43731">
    <property type="entry name" value="RHOMBOID PROTEASE"/>
    <property type="match status" value="1"/>
</dbReference>
<dbReference type="GO" id="GO:0006508">
    <property type="term" value="P:proteolysis"/>
    <property type="evidence" value="ECO:0007669"/>
    <property type="project" value="UniProtKB-KW"/>
</dbReference>
<dbReference type="PANTHER" id="PTHR43731:SF14">
    <property type="entry name" value="PRESENILIN-ASSOCIATED RHOMBOID-LIKE PROTEIN, MITOCHONDRIAL"/>
    <property type="match status" value="1"/>
</dbReference>
<keyword evidence="10" id="KW-0645">Protease</keyword>
<dbReference type="RefSeq" id="WP_146788829.1">
    <property type="nucleotide sequence ID" value="NZ_BAABIO010000003.1"/>
</dbReference>
<keyword evidence="5 7" id="KW-1133">Transmembrane helix</keyword>
<dbReference type="Pfam" id="PF20216">
    <property type="entry name" value="DUF6576"/>
    <property type="match status" value="1"/>
</dbReference>
<evidence type="ECO:0000256" key="6">
    <source>
        <dbReference type="ARBA" id="ARBA00023136"/>
    </source>
</evidence>
<evidence type="ECO:0000259" key="9">
    <source>
        <dbReference type="Pfam" id="PF20216"/>
    </source>
</evidence>
<sequence>MSYYQQRNQSKLSIGQDGNSLTLLLTINLSIFAILAFIKVVYYFSFNTQGVGLFHEQIFRWFTLPADVDTFVTRPWTLLTHMFVHDTVSIWHIVGNMLWLWAFGYILQDLTGNKNLVPLYIYGGLAGAALYVLAFNFIPALKPSLPVSEAFGASAAVMAIAIGTTVLAPGYRIFPMLNGGIPLWVITLIYLLVDLAGIPFGNAGGHIAHLGGAAMGYAFVMALQRGHNWGGWMNSFFDWVNNLFNPDKPSKGTSPKTTLYYNSKVQPYKKANLVTQQRIDEILDKISQKGYNSLSDDEKEMLKRASQEDLL</sequence>